<evidence type="ECO:0000313" key="1">
    <source>
        <dbReference type="EMBL" id="KAH7917315.1"/>
    </source>
</evidence>
<accession>A0ACB8AVR6</accession>
<sequence>MPHRHTLARSCLATRPVLTVRDLLQLQASHTIEQQLHALVGASVNSYLKVLCEEIVAGDCSEDANSMLNAILAVAERIEKNTVYRESQVLQRQGVTPALVRAERSTQKRRYALLEMYLINLNNCTMSTVPDVLPPVVVLITNAPVTTTGAILDASTAAVTGAPTVAVTNTSTIRKPRQLLGNRWATEAQEEWLREYFEKHYLSCMPTKNYTHFWPALYQEWEKKWPKRTAHPQLKLKPLHEPLSVEDISIENKAKIECETKLRTKIRWLASGETRSRATNAKKRGGSGS</sequence>
<dbReference type="EMBL" id="MU267126">
    <property type="protein sequence ID" value="KAH7917315.1"/>
    <property type="molecule type" value="Genomic_DNA"/>
</dbReference>
<reference evidence="1" key="1">
    <citation type="journal article" date="2021" name="New Phytol.">
        <title>Evolutionary innovations through gain and loss of genes in the ectomycorrhizal Boletales.</title>
        <authorList>
            <person name="Wu G."/>
            <person name="Miyauchi S."/>
            <person name="Morin E."/>
            <person name="Kuo A."/>
            <person name="Drula E."/>
            <person name="Varga T."/>
            <person name="Kohler A."/>
            <person name="Feng B."/>
            <person name="Cao Y."/>
            <person name="Lipzen A."/>
            <person name="Daum C."/>
            <person name="Hundley H."/>
            <person name="Pangilinan J."/>
            <person name="Johnson J."/>
            <person name="Barry K."/>
            <person name="LaButti K."/>
            <person name="Ng V."/>
            <person name="Ahrendt S."/>
            <person name="Min B."/>
            <person name="Choi I.G."/>
            <person name="Park H."/>
            <person name="Plett J.M."/>
            <person name="Magnuson J."/>
            <person name="Spatafora J.W."/>
            <person name="Nagy L.G."/>
            <person name="Henrissat B."/>
            <person name="Grigoriev I.V."/>
            <person name="Yang Z.L."/>
            <person name="Xu J."/>
            <person name="Martin F.M."/>
        </authorList>
    </citation>
    <scope>NUCLEOTIDE SEQUENCE</scope>
    <source>
        <strain evidence="1">KUC20120723A-06</strain>
    </source>
</reference>
<name>A0ACB8AVR6_9AGAM</name>
<protein>
    <submittedName>
        <fullName evidence="1">Uncharacterized protein</fullName>
    </submittedName>
</protein>
<organism evidence="1 2">
    <name type="scientific">Leucogyrophana mollusca</name>
    <dbReference type="NCBI Taxonomy" id="85980"/>
    <lineage>
        <taxon>Eukaryota</taxon>
        <taxon>Fungi</taxon>
        <taxon>Dikarya</taxon>
        <taxon>Basidiomycota</taxon>
        <taxon>Agaricomycotina</taxon>
        <taxon>Agaricomycetes</taxon>
        <taxon>Agaricomycetidae</taxon>
        <taxon>Boletales</taxon>
        <taxon>Boletales incertae sedis</taxon>
        <taxon>Leucogyrophana</taxon>
    </lineage>
</organism>
<keyword evidence="2" id="KW-1185">Reference proteome</keyword>
<proteinExistence type="predicted"/>
<evidence type="ECO:0000313" key="2">
    <source>
        <dbReference type="Proteomes" id="UP000790709"/>
    </source>
</evidence>
<comment type="caution">
    <text evidence="1">The sequence shown here is derived from an EMBL/GenBank/DDBJ whole genome shotgun (WGS) entry which is preliminary data.</text>
</comment>
<dbReference type="Proteomes" id="UP000790709">
    <property type="component" value="Unassembled WGS sequence"/>
</dbReference>
<gene>
    <name evidence="1" type="ORF">BV22DRAFT_1052522</name>
</gene>
<feature type="non-terminal residue" evidence="1">
    <location>
        <position position="289"/>
    </location>
</feature>